<evidence type="ECO:0000259" key="7">
    <source>
        <dbReference type="SMART" id="SM00385"/>
    </source>
</evidence>
<feature type="compositionally biased region" description="Low complexity" evidence="6">
    <location>
        <begin position="8"/>
        <end position="24"/>
    </location>
</feature>
<sequence>MAGKENCAPRLTRAAAKRTALAPASNRPVKKKKRVALGELTPASNAVTDLIADLSTPPISKPIPKPGKKEQKKTTPGPEVHDPQLCADYAPDIYQYLRSKELGTKRMLVANYMETVQKDVTANMRAILVDWLVEVAEEYKLVSDTIYLAVSYIDRFLSVNPTNRHRLQLLGVSSMLIASKYEEITPPNVEDFCYITDNTYTKQEVVRMESEVLNCLKFELGSSTIKTFLRRFAKAGEEDDKYPPLQLEFLCCYLAELSLLDYCCLHFLPSVVAAAAVFVSRYTIDPKSQPWNKKLKECSGYKLVDLKDCIQALLDLQLRKKAPNLVAIRDKYQHHRFKCVSALAPPPEIPAIYFDEPREL</sequence>
<accession>A0A8J5KGB2</accession>
<evidence type="ECO:0000256" key="3">
    <source>
        <dbReference type="ARBA" id="ARBA00023127"/>
    </source>
</evidence>
<evidence type="ECO:0000256" key="2">
    <source>
        <dbReference type="ARBA" id="ARBA00022618"/>
    </source>
</evidence>
<dbReference type="PROSITE" id="PS00292">
    <property type="entry name" value="CYCLINS"/>
    <property type="match status" value="1"/>
</dbReference>
<keyword evidence="2" id="KW-0132">Cell division</keyword>
<dbReference type="InterPro" id="IPR004367">
    <property type="entry name" value="Cyclin_C-dom"/>
</dbReference>
<evidence type="ECO:0008006" key="11">
    <source>
        <dbReference type="Google" id="ProtNLM"/>
    </source>
</evidence>
<comment type="caution">
    <text evidence="9">The sequence shown here is derived from an EMBL/GenBank/DDBJ whole genome shotgun (WGS) entry which is preliminary data.</text>
</comment>
<dbReference type="SUPFAM" id="SSF47954">
    <property type="entry name" value="Cyclin-like"/>
    <property type="match status" value="2"/>
</dbReference>
<proteinExistence type="inferred from homology"/>
<dbReference type="GO" id="GO:0016538">
    <property type="term" value="F:cyclin-dependent protein serine/threonine kinase regulator activity"/>
    <property type="evidence" value="ECO:0007669"/>
    <property type="project" value="InterPro"/>
</dbReference>
<dbReference type="InterPro" id="IPR046965">
    <property type="entry name" value="Cyclin_A/B-like"/>
</dbReference>
<dbReference type="InterPro" id="IPR013763">
    <property type="entry name" value="Cyclin-like_dom"/>
</dbReference>
<evidence type="ECO:0000313" key="10">
    <source>
        <dbReference type="Proteomes" id="UP000734854"/>
    </source>
</evidence>
<feature type="region of interest" description="Disordered" evidence="6">
    <location>
        <begin position="1"/>
        <end position="37"/>
    </location>
</feature>
<dbReference type="GO" id="GO:0044772">
    <property type="term" value="P:mitotic cell cycle phase transition"/>
    <property type="evidence" value="ECO:0007669"/>
    <property type="project" value="InterPro"/>
</dbReference>
<name>A0A8J5KGB2_ZINOF</name>
<keyword evidence="10" id="KW-1185">Reference proteome</keyword>
<dbReference type="Gene3D" id="1.10.472.10">
    <property type="entry name" value="Cyclin-like"/>
    <property type="match status" value="2"/>
</dbReference>
<feature type="region of interest" description="Disordered" evidence="6">
    <location>
        <begin position="55"/>
        <end position="82"/>
    </location>
</feature>
<feature type="domain" description="Cyclin-like" evidence="7">
    <location>
        <begin position="227"/>
        <end position="315"/>
    </location>
</feature>
<keyword evidence="3 5" id="KW-0195">Cyclin</keyword>
<dbReference type="EMBL" id="JACMSC010000017">
    <property type="protein sequence ID" value="KAG6480074.1"/>
    <property type="molecule type" value="Genomic_DNA"/>
</dbReference>
<dbReference type="SMART" id="SM00385">
    <property type="entry name" value="CYCLIN"/>
    <property type="match status" value="2"/>
</dbReference>
<reference evidence="9 10" key="1">
    <citation type="submission" date="2020-08" db="EMBL/GenBank/DDBJ databases">
        <title>Plant Genome Project.</title>
        <authorList>
            <person name="Zhang R.-G."/>
        </authorList>
    </citation>
    <scope>NUCLEOTIDE SEQUENCE [LARGE SCALE GENOMIC DNA]</scope>
    <source>
        <tissue evidence="9">Rhizome</tissue>
    </source>
</reference>
<dbReference type="InterPro" id="IPR048258">
    <property type="entry name" value="Cyclins_cyclin-box"/>
</dbReference>
<dbReference type="InterPro" id="IPR039361">
    <property type="entry name" value="Cyclin"/>
</dbReference>
<evidence type="ECO:0000256" key="5">
    <source>
        <dbReference type="RuleBase" id="RU000383"/>
    </source>
</evidence>
<dbReference type="FunFam" id="1.10.472.10:FF:000013">
    <property type="entry name" value="Cyclin A1"/>
    <property type="match status" value="1"/>
</dbReference>
<gene>
    <name evidence="9" type="ORF">ZIOFF_063552</name>
</gene>
<organism evidence="9 10">
    <name type="scientific">Zingiber officinale</name>
    <name type="common">Ginger</name>
    <name type="synonym">Amomum zingiber</name>
    <dbReference type="NCBI Taxonomy" id="94328"/>
    <lineage>
        <taxon>Eukaryota</taxon>
        <taxon>Viridiplantae</taxon>
        <taxon>Streptophyta</taxon>
        <taxon>Embryophyta</taxon>
        <taxon>Tracheophyta</taxon>
        <taxon>Spermatophyta</taxon>
        <taxon>Magnoliopsida</taxon>
        <taxon>Liliopsida</taxon>
        <taxon>Zingiberales</taxon>
        <taxon>Zingiberaceae</taxon>
        <taxon>Zingiber</taxon>
    </lineage>
</organism>
<keyword evidence="4" id="KW-0131">Cell cycle</keyword>
<dbReference type="FunFam" id="1.10.472.10:FF:000167">
    <property type="entry name" value="Mitotic cyclin 6"/>
    <property type="match status" value="1"/>
</dbReference>
<comment type="similarity">
    <text evidence="1">Belongs to the cyclin family. Cyclin AB subfamily.</text>
</comment>
<dbReference type="PIRSF" id="PIRSF001771">
    <property type="entry name" value="Cyclin_A_B_D_E"/>
    <property type="match status" value="1"/>
</dbReference>
<dbReference type="Pfam" id="PF02984">
    <property type="entry name" value="Cyclin_C"/>
    <property type="match status" value="1"/>
</dbReference>
<dbReference type="InterPro" id="IPR036915">
    <property type="entry name" value="Cyclin-like_sf"/>
</dbReference>
<dbReference type="AlphaFoldDB" id="A0A8J5KGB2"/>
<feature type="domain" description="Cyclin-like" evidence="7">
    <location>
        <begin position="130"/>
        <end position="214"/>
    </location>
</feature>
<dbReference type="InterPro" id="IPR006671">
    <property type="entry name" value="Cyclin_N"/>
</dbReference>
<evidence type="ECO:0000259" key="8">
    <source>
        <dbReference type="SMART" id="SM01332"/>
    </source>
</evidence>
<dbReference type="Pfam" id="PF00134">
    <property type="entry name" value="Cyclin_N"/>
    <property type="match status" value="1"/>
</dbReference>
<dbReference type="GO" id="GO:0051301">
    <property type="term" value="P:cell division"/>
    <property type="evidence" value="ECO:0007669"/>
    <property type="project" value="UniProtKB-KW"/>
</dbReference>
<protein>
    <recommendedName>
        <fullName evidence="11">Cyclin N-terminal domain-containing protein</fullName>
    </recommendedName>
</protein>
<feature type="domain" description="Cyclin C-terminal" evidence="8">
    <location>
        <begin position="223"/>
        <end position="346"/>
    </location>
</feature>
<dbReference type="SMART" id="SM01332">
    <property type="entry name" value="Cyclin_C"/>
    <property type="match status" value="1"/>
</dbReference>
<dbReference type="Proteomes" id="UP000734854">
    <property type="component" value="Unassembled WGS sequence"/>
</dbReference>
<evidence type="ECO:0000313" key="9">
    <source>
        <dbReference type="EMBL" id="KAG6480074.1"/>
    </source>
</evidence>
<evidence type="ECO:0000256" key="1">
    <source>
        <dbReference type="ARBA" id="ARBA00006955"/>
    </source>
</evidence>
<dbReference type="PANTHER" id="PTHR10177">
    <property type="entry name" value="CYCLINS"/>
    <property type="match status" value="1"/>
</dbReference>
<evidence type="ECO:0000256" key="6">
    <source>
        <dbReference type="SAM" id="MobiDB-lite"/>
    </source>
</evidence>
<evidence type="ECO:0000256" key="4">
    <source>
        <dbReference type="ARBA" id="ARBA00023306"/>
    </source>
</evidence>